<organism evidence="3 4">
    <name type="scientific">Allacma fusca</name>
    <dbReference type="NCBI Taxonomy" id="39272"/>
    <lineage>
        <taxon>Eukaryota</taxon>
        <taxon>Metazoa</taxon>
        <taxon>Ecdysozoa</taxon>
        <taxon>Arthropoda</taxon>
        <taxon>Hexapoda</taxon>
        <taxon>Collembola</taxon>
        <taxon>Symphypleona</taxon>
        <taxon>Sminthuridae</taxon>
        <taxon>Allacma</taxon>
    </lineage>
</organism>
<gene>
    <name evidence="3" type="ORF">AFUS01_LOCUS22261</name>
</gene>
<dbReference type="OrthoDB" id="10254973at2759"/>
<name>A0A8J2KEL6_9HEXA</name>
<evidence type="ECO:0000256" key="1">
    <source>
        <dbReference type="ARBA" id="ARBA00023054"/>
    </source>
</evidence>
<evidence type="ECO:0000256" key="2">
    <source>
        <dbReference type="SAM" id="MobiDB-lite"/>
    </source>
</evidence>
<dbReference type="GO" id="GO:0030915">
    <property type="term" value="C:Smc5-Smc6 complex"/>
    <property type="evidence" value="ECO:0007669"/>
    <property type="project" value="TreeGrafter"/>
</dbReference>
<dbReference type="GO" id="GO:0005634">
    <property type="term" value="C:nucleus"/>
    <property type="evidence" value="ECO:0007669"/>
    <property type="project" value="TreeGrafter"/>
</dbReference>
<evidence type="ECO:0000313" key="4">
    <source>
        <dbReference type="Proteomes" id="UP000708208"/>
    </source>
</evidence>
<reference evidence="3" key="1">
    <citation type="submission" date="2021-06" db="EMBL/GenBank/DDBJ databases">
        <authorList>
            <person name="Hodson N. C."/>
            <person name="Mongue J. A."/>
            <person name="Jaron S. K."/>
        </authorList>
    </citation>
    <scope>NUCLEOTIDE SEQUENCE</scope>
</reference>
<comment type="caution">
    <text evidence="3">The sequence shown here is derived from an EMBL/GenBank/DDBJ whole genome shotgun (WGS) entry which is preliminary data.</text>
</comment>
<sequence length="218" mass="24919">MYESHQVKIVELDGLISDRNFELTMKNSEMEQLKVDWLGPLEDLIQRINDNFCKFFRQMQCVGEVTLDPGEDENNFAKYGVKIRVKFRSHEILQELGTQQSGGEKAITTALYILAIQELTKVPFRVVDEINQGMDAMNETRFFKRLCDLAQGDDTPQYFLISPKMLPPVHYPDNVDVHLVFNGEHVYTGLDHPQIVFNSSSDEMSSSQESSGSDDDSE</sequence>
<protein>
    <recommendedName>
        <fullName evidence="5">Structural maintenance of chromosomes protein 5</fullName>
    </recommendedName>
</protein>
<dbReference type="GO" id="GO:0003697">
    <property type="term" value="F:single-stranded DNA binding"/>
    <property type="evidence" value="ECO:0007669"/>
    <property type="project" value="TreeGrafter"/>
</dbReference>
<evidence type="ECO:0008006" key="5">
    <source>
        <dbReference type="Google" id="ProtNLM"/>
    </source>
</evidence>
<feature type="region of interest" description="Disordered" evidence="2">
    <location>
        <begin position="197"/>
        <end position="218"/>
    </location>
</feature>
<dbReference type="EMBL" id="CAJVCH010257349">
    <property type="protein sequence ID" value="CAG7733839.1"/>
    <property type="molecule type" value="Genomic_DNA"/>
</dbReference>
<keyword evidence="4" id="KW-1185">Reference proteome</keyword>
<dbReference type="PANTHER" id="PTHR45916:SF1">
    <property type="entry name" value="STRUCTURAL MAINTENANCE OF CHROMOSOMES PROTEIN 5"/>
    <property type="match status" value="1"/>
</dbReference>
<dbReference type="PANTHER" id="PTHR45916">
    <property type="entry name" value="STRUCTURAL MAINTENANCE OF CHROMOSOMES PROTEIN 5"/>
    <property type="match status" value="1"/>
</dbReference>
<proteinExistence type="predicted"/>
<dbReference type="GO" id="GO:0000724">
    <property type="term" value="P:double-strand break repair via homologous recombination"/>
    <property type="evidence" value="ECO:0007669"/>
    <property type="project" value="TreeGrafter"/>
</dbReference>
<evidence type="ECO:0000313" key="3">
    <source>
        <dbReference type="EMBL" id="CAG7733839.1"/>
    </source>
</evidence>
<dbReference type="Proteomes" id="UP000708208">
    <property type="component" value="Unassembled WGS sequence"/>
</dbReference>
<dbReference type="AlphaFoldDB" id="A0A8J2KEL6"/>
<accession>A0A8J2KEL6</accession>
<keyword evidence="1" id="KW-0175">Coiled coil</keyword>
<feature type="compositionally biased region" description="Low complexity" evidence="2">
    <location>
        <begin position="199"/>
        <end position="211"/>
    </location>
</feature>